<dbReference type="Proteomes" id="UP000008461">
    <property type="component" value="Chromosome"/>
</dbReference>
<dbReference type="KEGG" id="hhy:Halhy_1385"/>
<dbReference type="EMBL" id="CP002691">
    <property type="protein sequence ID" value="AEE49280.1"/>
    <property type="molecule type" value="Genomic_DNA"/>
</dbReference>
<organism evidence="1 2">
    <name type="scientific">Haliscomenobacter hydrossis (strain ATCC 27775 / DSM 1100 / LMG 10767 / O)</name>
    <dbReference type="NCBI Taxonomy" id="760192"/>
    <lineage>
        <taxon>Bacteria</taxon>
        <taxon>Pseudomonadati</taxon>
        <taxon>Bacteroidota</taxon>
        <taxon>Saprospiria</taxon>
        <taxon>Saprospirales</taxon>
        <taxon>Haliscomenobacteraceae</taxon>
        <taxon>Haliscomenobacter</taxon>
    </lineage>
</organism>
<dbReference type="eggNOG" id="ENOG503169H">
    <property type="taxonomic scope" value="Bacteria"/>
</dbReference>
<proteinExistence type="predicted"/>
<sequence length="125" mass="14230">MGLQVSVSDILSTAKQLDVQHLDQLLRELNIIRVQKSGVPILDEVEAKLLQNINLGFDSEKWDRLKFLDWKSEFEMLNSEEEVEALKLAEAYEDYSVERLKNMGQLAILRGTTIDEIIAQLGLNG</sequence>
<reference key="2">
    <citation type="submission" date="2011-04" db="EMBL/GenBank/DDBJ databases">
        <title>Complete sequence of chromosome of Haliscomenobacter hydrossis DSM 1100.</title>
        <authorList>
            <consortium name="US DOE Joint Genome Institute (JGI-PGF)"/>
            <person name="Lucas S."/>
            <person name="Han J."/>
            <person name="Lapidus A."/>
            <person name="Bruce D."/>
            <person name="Goodwin L."/>
            <person name="Pitluck S."/>
            <person name="Peters L."/>
            <person name="Kyrpides N."/>
            <person name="Mavromatis K."/>
            <person name="Ivanova N."/>
            <person name="Ovchinnikova G."/>
            <person name="Pagani I."/>
            <person name="Daligault H."/>
            <person name="Detter J.C."/>
            <person name="Han C."/>
            <person name="Land M."/>
            <person name="Hauser L."/>
            <person name="Markowitz V."/>
            <person name="Cheng J.-F."/>
            <person name="Hugenholtz P."/>
            <person name="Woyke T."/>
            <person name="Wu D."/>
            <person name="Verbarg S."/>
            <person name="Frueling A."/>
            <person name="Brambilla E."/>
            <person name="Klenk H.-P."/>
            <person name="Eisen J.A."/>
        </authorList>
    </citation>
    <scope>NUCLEOTIDE SEQUENCE</scope>
    <source>
        <strain>DSM 1100</strain>
    </source>
</reference>
<name>F4KW92_HALH1</name>
<dbReference type="OrthoDB" id="9875346at2"/>
<protein>
    <submittedName>
        <fullName evidence="1">Uncharacterized protein</fullName>
    </submittedName>
</protein>
<evidence type="ECO:0000313" key="2">
    <source>
        <dbReference type="Proteomes" id="UP000008461"/>
    </source>
</evidence>
<gene>
    <name evidence="1" type="ordered locus">Halhy_1385</name>
</gene>
<dbReference type="STRING" id="760192.Halhy_1385"/>
<evidence type="ECO:0000313" key="1">
    <source>
        <dbReference type="EMBL" id="AEE49280.1"/>
    </source>
</evidence>
<keyword evidence="2" id="KW-1185">Reference proteome</keyword>
<reference evidence="1 2" key="1">
    <citation type="journal article" date="2011" name="Stand. Genomic Sci.">
        <title>Complete genome sequence of Haliscomenobacter hydrossis type strain (O).</title>
        <authorList>
            <consortium name="US DOE Joint Genome Institute (JGI-PGF)"/>
            <person name="Daligault H."/>
            <person name="Lapidus A."/>
            <person name="Zeytun A."/>
            <person name="Nolan M."/>
            <person name="Lucas S."/>
            <person name="Del Rio T.G."/>
            <person name="Tice H."/>
            <person name="Cheng J.F."/>
            <person name="Tapia R."/>
            <person name="Han C."/>
            <person name="Goodwin L."/>
            <person name="Pitluck S."/>
            <person name="Liolios K."/>
            <person name="Pagani I."/>
            <person name="Ivanova N."/>
            <person name="Huntemann M."/>
            <person name="Mavromatis K."/>
            <person name="Mikhailova N."/>
            <person name="Pati A."/>
            <person name="Chen A."/>
            <person name="Palaniappan K."/>
            <person name="Land M."/>
            <person name="Hauser L."/>
            <person name="Brambilla E.M."/>
            <person name="Rohde M."/>
            <person name="Verbarg S."/>
            <person name="Goker M."/>
            <person name="Bristow J."/>
            <person name="Eisen J.A."/>
            <person name="Markowitz V."/>
            <person name="Hugenholtz P."/>
            <person name="Kyrpides N.C."/>
            <person name="Klenk H.P."/>
            <person name="Woyke T."/>
        </authorList>
    </citation>
    <scope>NUCLEOTIDE SEQUENCE [LARGE SCALE GENOMIC DNA]</scope>
    <source>
        <strain evidence="2">ATCC 27775 / DSM 1100 / LMG 10767 / O</strain>
    </source>
</reference>
<dbReference type="HOGENOM" id="CLU_1989506_0_0_10"/>
<dbReference type="AlphaFoldDB" id="F4KW92"/>
<accession>F4KW92</accession>